<evidence type="ECO:0000313" key="3">
    <source>
        <dbReference type="Proteomes" id="UP001017257"/>
    </source>
</evidence>
<feature type="chain" id="PRO_5045543404" description="UrcA family protein" evidence="1">
    <location>
        <begin position="22"/>
        <end position="112"/>
    </location>
</feature>
<accession>A0ABY5RR18</accession>
<dbReference type="Proteomes" id="UP001017257">
    <property type="component" value="Chromosome"/>
</dbReference>
<keyword evidence="3" id="KW-1185">Reference proteome</keyword>
<organism evidence="2 3">
    <name type="scientific">Microvirga terrae</name>
    <dbReference type="NCBI Taxonomy" id="2740529"/>
    <lineage>
        <taxon>Bacteria</taxon>
        <taxon>Pseudomonadati</taxon>
        <taxon>Pseudomonadota</taxon>
        <taxon>Alphaproteobacteria</taxon>
        <taxon>Hyphomicrobiales</taxon>
        <taxon>Methylobacteriaceae</taxon>
        <taxon>Microvirga</taxon>
    </lineage>
</organism>
<reference evidence="2" key="1">
    <citation type="submission" date="2022-08" db="EMBL/GenBank/DDBJ databases">
        <title>Microvirga terrae sp. nov., isolated from soil.</title>
        <authorList>
            <person name="Kim K.H."/>
            <person name="Seo Y.L."/>
            <person name="Kim J.M."/>
            <person name="Lee J.K."/>
            <person name="Han D.M."/>
            <person name="Jeon C.O."/>
        </authorList>
    </citation>
    <scope>NUCLEOTIDE SEQUENCE</scope>
    <source>
        <strain evidence="2">R24</strain>
    </source>
</reference>
<evidence type="ECO:0000313" key="2">
    <source>
        <dbReference type="EMBL" id="UVF19483.1"/>
    </source>
</evidence>
<evidence type="ECO:0008006" key="4">
    <source>
        <dbReference type="Google" id="ProtNLM"/>
    </source>
</evidence>
<protein>
    <recommendedName>
        <fullName evidence="4">UrcA family protein</fullName>
    </recommendedName>
</protein>
<name>A0ABY5RR18_9HYPH</name>
<sequence>MTRLLMGIALATGLIGSAAQAADVRTTTRFETSRLQSGRAIARLADQGLGYSVLHDAPSGPQGYYRVHVTCAIDESFMQTYCPTPAYVSACPRARIACADGGGSVQALRLKY</sequence>
<dbReference type="EMBL" id="CP102845">
    <property type="protein sequence ID" value="UVF19483.1"/>
    <property type="molecule type" value="Genomic_DNA"/>
</dbReference>
<evidence type="ECO:0000256" key="1">
    <source>
        <dbReference type="SAM" id="SignalP"/>
    </source>
</evidence>
<gene>
    <name evidence="2" type="ORF">HPT29_024195</name>
</gene>
<keyword evidence="1" id="KW-0732">Signal</keyword>
<proteinExistence type="predicted"/>
<dbReference type="RefSeq" id="WP_173946367.1">
    <property type="nucleotide sequence ID" value="NZ_CP102845.1"/>
</dbReference>
<feature type="signal peptide" evidence="1">
    <location>
        <begin position="1"/>
        <end position="21"/>
    </location>
</feature>